<protein>
    <submittedName>
        <fullName evidence="1">Uncharacterized protein</fullName>
    </submittedName>
</protein>
<dbReference type="Proteomes" id="UP001189429">
    <property type="component" value="Unassembled WGS sequence"/>
</dbReference>
<proteinExistence type="predicted"/>
<accession>A0ABN9V8Q7</accession>
<organism evidence="1 2">
    <name type="scientific">Prorocentrum cordatum</name>
    <dbReference type="NCBI Taxonomy" id="2364126"/>
    <lineage>
        <taxon>Eukaryota</taxon>
        <taxon>Sar</taxon>
        <taxon>Alveolata</taxon>
        <taxon>Dinophyceae</taxon>
        <taxon>Prorocentrales</taxon>
        <taxon>Prorocentraceae</taxon>
        <taxon>Prorocentrum</taxon>
    </lineage>
</organism>
<keyword evidence="2" id="KW-1185">Reference proteome</keyword>
<name>A0ABN9V8Q7_9DINO</name>
<reference evidence="1" key="1">
    <citation type="submission" date="2023-10" db="EMBL/GenBank/DDBJ databases">
        <authorList>
            <person name="Chen Y."/>
            <person name="Shah S."/>
            <person name="Dougan E. K."/>
            <person name="Thang M."/>
            <person name="Chan C."/>
        </authorList>
    </citation>
    <scope>NUCLEOTIDE SEQUENCE [LARGE SCALE GENOMIC DNA]</scope>
</reference>
<sequence length="169" mass="18133">AQAPLAAAVVLHDLPQCGGLNRVHLAEYLHIMDSGKRRLPWTRPGVLSPAFLEVGTNARAVLELTGCAAESDEAGLQQLQDAVARLCPASVVYKGPDGEVRFPLRSRIQWCAVQAKARAFLKVLQTWVRGAAGIHARASRPLSAALAYGLGKRPRAPKRGRAEQEADAV</sequence>
<evidence type="ECO:0000313" key="2">
    <source>
        <dbReference type="Proteomes" id="UP001189429"/>
    </source>
</evidence>
<dbReference type="EMBL" id="CAUYUJ010016841">
    <property type="protein sequence ID" value="CAK0869345.1"/>
    <property type="molecule type" value="Genomic_DNA"/>
</dbReference>
<evidence type="ECO:0000313" key="1">
    <source>
        <dbReference type="EMBL" id="CAK0869345.1"/>
    </source>
</evidence>
<comment type="caution">
    <text evidence="1">The sequence shown here is derived from an EMBL/GenBank/DDBJ whole genome shotgun (WGS) entry which is preliminary data.</text>
</comment>
<feature type="non-terminal residue" evidence="1">
    <location>
        <position position="1"/>
    </location>
</feature>
<gene>
    <name evidence="1" type="ORF">PCOR1329_LOCUS55739</name>
</gene>